<proteinExistence type="predicted"/>
<feature type="region of interest" description="Disordered" evidence="1">
    <location>
        <begin position="1"/>
        <end position="40"/>
    </location>
</feature>
<comment type="caution">
    <text evidence="2">The sequence shown here is derived from an EMBL/GenBank/DDBJ whole genome shotgun (WGS) entry which is preliminary data.</text>
</comment>
<gene>
    <name evidence="2" type="ORF">Tco_1005312</name>
</gene>
<dbReference type="EMBL" id="BQNB010017318">
    <property type="protein sequence ID" value="GJT61779.1"/>
    <property type="molecule type" value="Genomic_DNA"/>
</dbReference>
<feature type="compositionally biased region" description="Basic and acidic residues" evidence="1">
    <location>
        <begin position="1"/>
        <end position="36"/>
    </location>
</feature>
<accession>A0ABQ5FFC8</accession>
<reference evidence="2" key="2">
    <citation type="submission" date="2022-01" db="EMBL/GenBank/DDBJ databases">
        <authorList>
            <person name="Yamashiro T."/>
            <person name="Shiraishi A."/>
            <person name="Satake H."/>
            <person name="Nakayama K."/>
        </authorList>
    </citation>
    <scope>NUCLEOTIDE SEQUENCE</scope>
</reference>
<organism evidence="2 3">
    <name type="scientific">Tanacetum coccineum</name>
    <dbReference type="NCBI Taxonomy" id="301880"/>
    <lineage>
        <taxon>Eukaryota</taxon>
        <taxon>Viridiplantae</taxon>
        <taxon>Streptophyta</taxon>
        <taxon>Embryophyta</taxon>
        <taxon>Tracheophyta</taxon>
        <taxon>Spermatophyta</taxon>
        <taxon>Magnoliopsida</taxon>
        <taxon>eudicotyledons</taxon>
        <taxon>Gunneridae</taxon>
        <taxon>Pentapetalae</taxon>
        <taxon>asterids</taxon>
        <taxon>campanulids</taxon>
        <taxon>Asterales</taxon>
        <taxon>Asteraceae</taxon>
        <taxon>Asteroideae</taxon>
        <taxon>Anthemideae</taxon>
        <taxon>Anthemidinae</taxon>
        <taxon>Tanacetum</taxon>
    </lineage>
</organism>
<evidence type="ECO:0000256" key="1">
    <source>
        <dbReference type="SAM" id="MobiDB-lite"/>
    </source>
</evidence>
<sequence length="134" mass="15463">MEHETSKIDKKEESSDTENDDKSSDIKDKACEHETNIGEEEEWMEYEQPIDLVDVHDESDWCKFIANAYIDLNLPMNVMSLAYYNTIRSQGYEHKGLNFVGIGMDMHVFVGNMSYVIDFTILENVEANIDPNLS</sequence>
<evidence type="ECO:0000313" key="2">
    <source>
        <dbReference type="EMBL" id="GJT61779.1"/>
    </source>
</evidence>
<reference evidence="2" key="1">
    <citation type="journal article" date="2022" name="Int. J. Mol. Sci.">
        <title>Draft Genome of Tanacetum Coccineum: Genomic Comparison of Closely Related Tanacetum-Family Plants.</title>
        <authorList>
            <person name="Yamashiro T."/>
            <person name="Shiraishi A."/>
            <person name="Nakayama K."/>
            <person name="Satake H."/>
        </authorList>
    </citation>
    <scope>NUCLEOTIDE SEQUENCE</scope>
</reference>
<dbReference type="Proteomes" id="UP001151760">
    <property type="component" value="Unassembled WGS sequence"/>
</dbReference>
<protein>
    <submittedName>
        <fullName evidence="2">Uncharacterized protein</fullName>
    </submittedName>
</protein>
<evidence type="ECO:0000313" key="3">
    <source>
        <dbReference type="Proteomes" id="UP001151760"/>
    </source>
</evidence>
<keyword evidence="3" id="KW-1185">Reference proteome</keyword>
<name>A0ABQ5FFC8_9ASTR</name>